<dbReference type="OrthoDB" id="5148182at2759"/>
<feature type="compositionally biased region" description="Low complexity" evidence="1">
    <location>
        <begin position="368"/>
        <end position="381"/>
    </location>
</feature>
<feature type="region of interest" description="Disordered" evidence="1">
    <location>
        <begin position="132"/>
        <end position="180"/>
    </location>
</feature>
<proteinExistence type="predicted"/>
<keyword evidence="3" id="KW-1185">Reference proteome</keyword>
<organism evidence="2 3">
    <name type="scientific">Fusarium sarcochroum</name>
    <dbReference type="NCBI Taxonomy" id="1208366"/>
    <lineage>
        <taxon>Eukaryota</taxon>
        <taxon>Fungi</taxon>
        <taxon>Dikarya</taxon>
        <taxon>Ascomycota</taxon>
        <taxon>Pezizomycotina</taxon>
        <taxon>Sordariomycetes</taxon>
        <taxon>Hypocreomycetidae</taxon>
        <taxon>Hypocreales</taxon>
        <taxon>Nectriaceae</taxon>
        <taxon>Fusarium</taxon>
        <taxon>Fusarium lateritium species complex</taxon>
    </lineage>
</organism>
<name>A0A8H4U4G6_9HYPO</name>
<evidence type="ECO:0000313" key="2">
    <source>
        <dbReference type="EMBL" id="KAF4969681.1"/>
    </source>
</evidence>
<accession>A0A8H4U4G6</accession>
<comment type="caution">
    <text evidence="2">The sequence shown here is derived from an EMBL/GenBank/DDBJ whole genome shotgun (WGS) entry which is preliminary data.</text>
</comment>
<dbReference type="EMBL" id="JABEXW010000154">
    <property type="protein sequence ID" value="KAF4969681.1"/>
    <property type="molecule type" value="Genomic_DNA"/>
</dbReference>
<sequence length="381" mass="41021">MAPQYLDLESLILQNCRAFIGSPDTDFDVATRIDPSGQWYAFVLKSEGGKRTLILENKASKPERALELLHEASARVVDQYVTCHGYDLPPSATSTSKTPTGMRGGLVKPDVIACGSSDSEAFVSDSDESVFPARRSAHRRGHWSGRGAAEATNMRPDRTEAHSASDSDEPSHRRTPPWGVNLPQRPAAIQAHNPPQAWNNPMPAQAPAPAPAPVPAHIPGIRPPGSMIPPLARNVPIPPHGMGIKMYPALLNINWPGNGKKNMLVQVAPALHCLQSIATNEANMRPLSFANPSAPPYYGIPGGRGNTTYRATVRRVTLGEDETYEMSAFGNDLTALFRSTSSIPKFEIEIITAPAHPVFPVMPPPRPTSAASSTSSRDIAD</sequence>
<feature type="compositionally biased region" description="Basic and acidic residues" evidence="1">
    <location>
        <begin position="155"/>
        <end position="172"/>
    </location>
</feature>
<reference evidence="2" key="1">
    <citation type="journal article" date="2020" name="BMC Genomics">
        <title>Correction to: Identification and distribution of gene clusters required for synthesis of sphingolipid metabolism inhibitors in diverse species of the filamentous fungus Fusarium.</title>
        <authorList>
            <person name="Kim H.S."/>
            <person name="Lohmar J.M."/>
            <person name="Busman M."/>
            <person name="Brown D.W."/>
            <person name="Naumann T.A."/>
            <person name="Divon H.H."/>
            <person name="Lysoe E."/>
            <person name="Uhlig S."/>
            <person name="Proctor R.H."/>
        </authorList>
    </citation>
    <scope>NUCLEOTIDE SEQUENCE</scope>
    <source>
        <strain evidence="2">NRRL 20472</strain>
    </source>
</reference>
<dbReference type="Proteomes" id="UP000622797">
    <property type="component" value="Unassembled WGS sequence"/>
</dbReference>
<evidence type="ECO:0000313" key="3">
    <source>
        <dbReference type="Proteomes" id="UP000622797"/>
    </source>
</evidence>
<evidence type="ECO:0000256" key="1">
    <source>
        <dbReference type="SAM" id="MobiDB-lite"/>
    </source>
</evidence>
<reference evidence="2" key="2">
    <citation type="submission" date="2020-05" db="EMBL/GenBank/DDBJ databases">
        <authorList>
            <person name="Kim H.-S."/>
            <person name="Proctor R.H."/>
            <person name="Brown D.W."/>
        </authorList>
    </citation>
    <scope>NUCLEOTIDE SEQUENCE</scope>
    <source>
        <strain evidence="2">NRRL 20472</strain>
    </source>
</reference>
<dbReference type="AlphaFoldDB" id="A0A8H4U4G6"/>
<gene>
    <name evidence="2" type="ORF">FSARC_3127</name>
</gene>
<feature type="region of interest" description="Disordered" evidence="1">
    <location>
        <begin position="359"/>
        <end position="381"/>
    </location>
</feature>
<protein>
    <submittedName>
        <fullName evidence="2">Uncharacterized protein</fullName>
    </submittedName>
</protein>